<protein>
    <submittedName>
        <fullName evidence="2">Agmatine deiminase</fullName>
    </submittedName>
</protein>
<reference evidence="3" key="1">
    <citation type="submission" date="2016-10" db="EMBL/GenBank/DDBJ databases">
        <authorList>
            <person name="Varghese N."/>
            <person name="Submissions S."/>
        </authorList>
    </citation>
    <scope>NUCLEOTIDE SEQUENCE [LARGE SCALE GENOMIC DNA]</scope>
    <source>
        <strain evidence="3">DSM 44498</strain>
    </source>
</reference>
<keyword evidence="3" id="KW-1185">Reference proteome</keyword>
<dbReference type="PANTHER" id="PTHR31377:SF0">
    <property type="entry name" value="AGMATINE DEIMINASE-RELATED"/>
    <property type="match status" value="1"/>
</dbReference>
<dbReference type="RefSeq" id="WP_083395879.1">
    <property type="nucleotide sequence ID" value="NZ_FNSV01000005.1"/>
</dbReference>
<proteinExistence type="predicted"/>
<dbReference type="AlphaFoldDB" id="A0A1H5CB17"/>
<dbReference type="EMBL" id="FNSV01000005">
    <property type="protein sequence ID" value="SED63983.1"/>
    <property type="molecule type" value="Genomic_DNA"/>
</dbReference>
<organism evidence="2 3">
    <name type="scientific">Rhodococcus koreensis</name>
    <dbReference type="NCBI Taxonomy" id="99653"/>
    <lineage>
        <taxon>Bacteria</taxon>
        <taxon>Bacillati</taxon>
        <taxon>Actinomycetota</taxon>
        <taxon>Actinomycetes</taxon>
        <taxon>Mycobacteriales</taxon>
        <taxon>Nocardiaceae</taxon>
        <taxon>Rhodococcus</taxon>
    </lineage>
</organism>
<dbReference type="Proteomes" id="UP000183561">
    <property type="component" value="Unassembled WGS sequence"/>
</dbReference>
<gene>
    <name evidence="2" type="ORF">SAMN04490239_9103</name>
</gene>
<dbReference type="Gene3D" id="3.75.10.10">
    <property type="entry name" value="L-arginine/glycine Amidinotransferase, Chain A"/>
    <property type="match status" value="1"/>
</dbReference>
<dbReference type="PANTHER" id="PTHR31377">
    <property type="entry name" value="AGMATINE DEIMINASE-RELATED"/>
    <property type="match status" value="1"/>
</dbReference>
<keyword evidence="1" id="KW-0378">Hydrolase</keyword>
<name>A0A1H5CB17_9NOCA</name>
<dbReference type="GO" id="GO:0009446">
    <property type="term" value="P:putrescine biosynthetic process"/>
    <property type="evidence" value="ECO:0007669"/>
    <property type="project" value="InterPro"/>
</dbReference>
<dbReference type="GO" id="GO:0004668">
    <property type="term" value="F:protein-arginine deiminase activity"/>
    <property type="evidence" value="ECO:0007669"/>
    <property type="project" value="InterPro"/>
</dbReference>
<accession>A0A1H5CB17</accession>
<dbReference type="OrthoDB" id="9808013at2"/>
<dbReference type="Pfam" id="PF04371">
    <property type="entry name" value="PAD_porph"/>
    <property type="match status" value="1"/>
</dbReference>
<dbReference type="InterPro" id="IPR007466">
    <property type="entry name" value="Peptidyl-Arg-deiminase_porph"/>
</dbReference>
<evidence type="ECO:0000313" key="3">
    <source>
        <dbReference type="Proteomes" id="UP000183561"/>
    </source>
</evidence>
<dbReference type="SUPFAM" id="SSF55909">
    <property type="entry name" value="Pentein"/>
    <property type="match status" value="1"/>
</dbReference>
<sequence length="357" mass="38871">MTNTPQLQKTTGSTTSTIWQMPAEWAPHERCLMAWPTRESLWGPYFEEAKSEYAATANAIGEFEPVLMIANPGQADEARAACSSRVDVVELAIDDSWIRDSGPLVVLDRTGQRSAVDFGFNSWGERFQPYDKDATISRRVLAALGIDRIPSGMVLEGGSITIDGEGTLITTEQCLLNENRNPSMSRAEIENELKTRLGVSTVIWLPYGHFDDAHTDGHVDGVCTYVRPGVVIAQTCEDPELPDFERMAANLQVLRESTDAAGRQLEILELPQFPVQTLPDGTETMVAYANFYVANGGVVVPIAGHDLDEQALATLRLAFPDREVVGVPGNIVAYGGGGVHCITQQIPAAHSARETAR</sequence>
<evidence type="ECO:0000313" key="2">
    <source>
        <dbReference type="EMBL" id="SED63983.1"/>
    </source>
</evidence>
<dbReference type="GO" id="GO:0047632">
    <property type="term" value="F:agmatine deiminase activity"/>
    <property type="evidence" value="ECO:0007669"/>
    <property type="project" value="TreeGrafter"/>
</dbReference>
<evidence type="ECO:0000256" key="1">
    <source>
        <dbReference type="ARBA" id="ARBA00022801"/>
    </source>
</evidence>